<gene>
    <name evidence="3" type="ORF">C6Y45_11530</name>
</gene>
<dbReference type="AlphaFoldDB" id="A0A2T4U4R1"/>
<dbReference type="RefSeq" id="WP_107585375.1">
    <property type="nucleotide sequence ID" value="NZ_PZJJ01000019.1"/>
</dbReference>
<dbReference type="Pfam" id="PF13556">
    <property type="entry name" value="HTH_30"/>
    <property type="match status" value="1"/>
</dbReference>
<dbReference type="InterPro" id="IPR008599">
    <property type="entry name" value="Diacid_rec"/>
</dbReference>
<accession>A0A2T4U4R1</accession>
<keyword evidence="4" id="KW-1185">Reference proteome</keyword>
<evidence type="ECO:0000259" key="2">
    <source>
        <dbReference type="Pfam" id="PF13556"/>
    </source>
</evidence>
<evidence type="ECO:0000259" key="1">
    <source>
        <dbReference type="Pfam" id="PF05651"/>
    </source>
</evidence>
<organism evidence="3 4">
    <name type="scientific">Alkalicoccus saliphilus</name>
    <dbReference type="NCBI Taxonomy" id="200989"/>
    <lineage>
        <taxon>Bacteria</taxon>
        <taxon>Bacillati</taxon>
        <taxon>Bacillota</taxon>
        <taxon>Bacilli</taxon>
        <taxon>Bacillales</taxon>
        <taxon>Bacillaceae</taxon>
        <taxon>Alkalicoccus</taxon>
    </lineage>
</organism>
<dbReference type="InterPro" id="IPR051448">
    <property type="entry name" value="CdaR-like_regulators"/>
</dbReference>
<proteinExistence type="predicted"/>
<feature type="domain" description="PucR C-terminal helix-turn-helix" evidence="2">
    <location>
        <begin position="328"/>
        <end position="376"/>
    </location>
</feature>
<dbReference type="InterPro" id="IPR042070">
    <property type="entry name" value="PucR_C-HTH_sf"/>
</dbReference>
<evidence type="ECO:0008006" key="5">
    <source>
        <dbReference type="Google" id="ProtNLM"/>
    </source>
</evidence>
<name>A0A2T4U4R1_9BACI</name>
<dbReference type="Pfam" id="PF05651">
    <property type="entry name" value="Diacid_rec"/>
    <property type="match status" value="1"/>
</dbReference>
<evidence type="ECO:0000313" key="4">
    <source>
        <dbReference type="Proteomes" id="UP000240509"/>
    </source>
</evidence>
<reference evidence="3 4" key="1">
    <citation type="submission" date="2018-03" db="EMBL/GenBank/DDBJ databases">
        <title>Alkalicoccus saliphilus sp. nov., isolated from a mineral pool.</title>
        <authorList>
            <person name="Zhao B."/>
        </authorList>
    </citation>
    <scope>NUCLEOTIDE SEQUENCE [LARGE SCALE GENOMIC DNA]</scope>
    <source>
        <strain evidence="3 4">6AG</strain>
    </source>
</reference>
<dbReference type="Gene3D" id="1.10.10.2840">
    <property type="entry name" value="PucR C-terminal helix-turn-helix domain"/>
    <property type="match status" value="1"/>
</dbReference>
<comment type="caution">
    <text evidence="3">The sequence shown here is derived from an EMBL/GenBank/DDBJ whole genome shotgun (WGS) entry which is preliminary data.</text>
</comment>
<dbReference type="EMBL" id="PZJJ01000019">
    <property type="protein sequence ID" value="PTL38383.1"/>
    <property type="molecule type" value="Genomic_DNA"/>
</dbReference>
<evidence type="ECO:0000313" key="3">
    <source>
        <dbReference type="EMBL" id="PTL38383.1"/>
    </source>
</evidence>
<protein>
    <recommendedName>
        <fullName evidence="5">Sugar diacid utilization regulator</fullName>
    </recommendedName>
</protein>
<dbReference type="PANTHER" id="PTHR33744">
    <property type="entry name" value="CARBOHYDRATE DIACID REGULATOR"/>
    <property type="match status" value="1"/>
</dbReference>
<dbReference type="Proteomes" id="UP000240509">
    <property type="component" value="Unassembled WGS sequence"/>
</dbReference>
<feature type="domain" description="Putative sugar diacid recognition" evidence="1">
    <location>
        <begin position="10"/>
        <end position="140"/>
    </location>
</feature>
<dbReference type="PANTHER" id="PTHR33744:SF15">
    <property type="entry name" value="CARBOHYDRATE DIACID REGULATOR"/>
    <property type="match status" value="1"/>
</dbReference>
<sequence>MGEGASIMFLNKNIAEKIILELKDAIEYHINIINNNGFIIASTDLQRVDGYHEGALIVIENDGTEIIVEYDEQYRGCKKGVNLPIYFSNELVGVVGLTGNPNEVVKYARIIKKMTEMVLYEHFDLWNRTSREQVKLLFVNDLISGNLHSSFFNVEERLQKYNLNTKGPYNVALLKVVETGNELINSKINDAKQNIVTNYILDKLSYRNILAVYNGNLFVIITNLDIESVTKEIEYLISKLKEIHGVSLLSTIGNTYDFYGDIPKSYNECISILESLNQREGVYPFYKAALNVAISKIPEAYKKTLKNQVFAECTNEEIKEFVNFIQDYVLLNGSLNLLAKKNHVHKNTVQYKIQKLKDKTDYDLRIYKDMLLLYLASNY</sequence>
<dbReference type="InterPro" id="IPR025736">
    <property type="entry name" value="PucR_C-HTH_dom"/>
</dbReference>